<keyword evidence="4" id="KW-1185">Reference proteome</keyword>
<dbReference type="InterPro" id="IPR027417">
    <property type="entry name" value="P-loop_NTPase"/>
</dbReference>
<dbReference type="Pfam" id="PF00437">
    <property type="entry name" value="T2SSE"/>
    <property type="match status" value="1"/>
</dbReference>
<dbReference type="Proteomes" id="UP000219514">
    <property type="component" value="Unassembled WGS sequence"/>
</dbReference>
<evidence type="ECO:0000256" key="1">
    <source>
        <dbReference type="ARBA" id="ARBA00006611"/>
    </source>
</evidence>
<dbReference type="GO" id="GO:0016887">
    <property type="term" value="F:ATP hydrolysis activity"/>
    <property type="evidence" value="ECO:0007669"/>
    <property type="project" value="InterPro"/>
</dbReference>
<name>A0A285EFV1_9ACTN</name>
<evidence type="ECO:0000313" key="4">
    <source>
        <dbReference type="Proteomes" id="UP000219514"/>
    </source>
</evidence>
<dbReference type="SUPFAM" id="SSF52540">
    <property type="entry name" value="P-loop containing nucleoside triphosphate hydrolases"/>
    <property type="match status" value="1"/>
</dbReference>
<protein>
    <submittedName>
        <fullName evidence="3">Pilus assembly protein CpaF</fullName>
    </submittedName>
</protein>
<evidence type="ECO:0000259" key="2">
    <source>
        <dbReference type="Pfam" id="PF00437"/>
    </source>
</evidence>
<dbReference type="PANTHER" id="PTHR30486:SF6">
    <property type="entry name" value="TYPE IV PILUS RETRACTATION ATPASE PILT"/>
    <property type="match status" value="1"/>
</dbReference>
<dbReference type="EMBL" id="OBDO01000009">
    <property type="protein sequence ID" value="SNX97935.1"/>
    <property type="molecule type" value="Genomic_DNA"/>
</dbReference>
<dbReference type="PANTHER" id="PTHR30486">
    <property type="entry name" value="TWITCHING MOTILITY PROTEIN PILT"/>
    <property type="match status" value="1"/>
</dbReference>
<accession>A0A285EFV1</accession>
<gene>
    <name evidence="3" type="ORF">SAMN06893097_10915</name>
</gene>
<reference evidence="3 4" key="1">
    <citation type="submission" date="2017-09" db="EMBL/GenBank/DDBJ databases">
        <authorList>
            <person name="Ehlers B."/>
            <person name="Leendertz F.H."/>
        </authorList>
    </citation>
    <scope>NUCLEOTIDE SEQUENCE [LARGE SCALE GENOMIC DNA]</scope>
    <source>
        <strain evidence="3 4">DSM 46844</strain>
    </source>
</reference>
<feature type="domain" description="Bacterial type II secretion system protein E" evidence="2">
    <location>
        <begin position="38"/>
        <end position="134"/>
    </location>
</feature>
<dbReference type="InterPro" id="IPR001482">
    <property type="entry name" value="T2SS/T4SS_dom"/>
</dbReference>
<evidence type="ECO:0000313" key="3">
    <source>
        <dbReference type="EMBL" id="SNX97935.1"/>
    </source>
</evidence>
<proteinExistence type="inferred from homology"/>
<comment type="similarity">
    <text evidence="1">Belongs to the GSP E family.</text>
</comment>
<dbReference type="InterPro" id="IPR050921">
    <property type="entry name" value="T4SS_GSP_E_ATPase"/>
</dbReference>
<organism evidence="3 4">
    <name type="scientific">Geodermatophilus sabuli</name>
    <dbReference type="NCBI Taxonomy" id="1564158"/>
    <lineage>
        <taxon>Bacteria</taxon>
        <taxon>Bacillati</taxon>
        <taxon>Actinomycetota</taxon>
        <taxon>Actinomycetes</taxon>
        <taxon>Geodermatophilales</taxon>
        <taxon>Geodermatophilaceae</taxon>
        <taxon>Geodermatophilus</taxon>
    </lineage>
</organism>
<dbReference type="Gene3D" id="3.40.50.300">
    <property type="entry name" value="P-loop containing nucleotide triphosphate hydrolases"/>
    <property type="match status" value="1"/>
</dbReference>
<sequence length="205" mass="22005">MGAPASHAGLSLGQVCGNLCSGTSFRLRVPLPDVVAMQTRQPNLEGAGEIPLRRLVKEALRMRPSRIVVGEVRQEECLDLLIALNSGLPGMCTLHANSAREAVVKMCTLPLLAGENIGHAFVVPTVAASVDLVVHVGSDPDGRRRVREIAALPGRAEDGVIELADVFTTREGRLVRADGYPPHPERFAAHGFDLPALLDDARWRS</sequence>
<dbReference type="AlphaFoldDB" id="A0A285EFV1"/>